<dbReference type="GO" id="GO:0015627">
    <property type="term" value="C:type II protein secretion system complex"/>
    <property type="evidence" value="ECO:0007669"/>
    <property type="project" value="InterPro"/>
</dbReference>
<dbReference type="GO" id="GO:0015628">
    <property type="term" value="P:protein secretion by the type II secretion system"/>
    <property type="evidence" value="ECO:0007669"/>
    <property type="project" value="InterPro"/>
</dbReference>
<dbReference type="OrthoDB" id="8687363at2"/>
<dbReference type="InterPro" id="IPR007690">
    <property type="entry name" value="T2SS_GspM"/>
</dbReference>
<reference evidence="2 3" key="1">
    <citation type="submission" date="2018-03" db="EMBL/GenBank/DDBJ databases">
        <title>Genome sequencing of Simplicispira sp.</title>
        <authorList>
            <person name="Kim S.-J."/>
            <person name="Heo J."/>
            <person name="Kwon S.-W."/>
        </authorList>
    </citation>
    <scope>NUCLEOTIDE SEQUENCE [LARGE SCALE GENOMIC DNA]</scope>
    <source>
        <strain evidence="2 3">SC1-8</strain>
    </source>
</reference>
<evidence type="ECO:0000256" key="1">
    <source>
        <dbReference type="SAM" id="MobiDB-lite"/>
    </source>
</evidence>
<feature type="region of interest" description="Disordered" evidence="1">
    <location>
        <begin position="144"/>
        <end position="178"/>
    </location>
</feature>
<protein>
    <submittedName>
        <fullName evidence="2">General secretion pathway protein GspM</fullName>
    </submittedName>
</protein>
<sequence length="188" mass="19718">MSTPSAPHTAPPVWRTRWDAMAPRERRLVLAAALLVAAALAWWLLLAPALRTLREAPARHAALDAQLERMQALAAEARLLQADASTRPSQAEAQRALQSAAAALGSGARVSLMGERATVGLQGVPAAAIPPWLAQVRGNARSVPVEAHLTRSSAKPQAQPAASAAPQKPTPAGEARWDGAIVFALPPR</sequence>
<dbReference type="KEGG" id="simp:C6571_04230"/>
<organism evidence="2 3">
    <name type="scientific">Simplicispira suum</name>
    <dbReference type="NCBI Taxonomy" id="2109915"/>
    <lineage>
        <taxon>Bacteria</taxon>
        <taxon>Pseudomonadati</taxon>
        <taxon>Pseudomonadota</taxon>
        <taxon>Betaproteobacteria</taxon>
        <taxon>Burkholderiales</taxon>
        <taxon>Comamonadaceae</taxon>
        <taxon>Simplicispira</taxon>
    </lineage>
</organism>
<dbReference type="Proteomes" id="UP000239326">
    <property type="component" value="Chromosome"/>
</dbReference>
<name>A0A2S0MXI7_9BURK</name>
<dbReference type="AlphaFoldDB" id="A0A2S0MXI7"/>
<evidence type="ECO:0000313" key="3">
    <source>
        <dbReference type="Proteomes" id="UP000239326"/>
    </source>
</evidence>
<evidence type="ECO:0000313" key="2">
    <source>
        <dbReference type="EMBL" id="AVO40598.1"/>
    </source>
</evidence>
<dbReference type="RefSeq" id="WP_106445589.1">
    <property type="nucleotide sequence ID" value="NZ_CP027669.1"/>
</dbReference>
<feature type="compositionally biased region" description="Low complexity" evidence="1">
    <location>
        <begin position="152"/>
        <end position="172"/>
    </location>
</feature>
<dbReference type="EMBL" id="CP027669">
    <property type="protein sequence ID" value="AVO40598.1"/>
    <property type="molecule type" value="Genomic_DNA"/>
</dbReference>
<proteinExistence type="predicted"/>
<dbReference type="Pfam" id="PF04612">
    <property type="entry name" value="T2SSM"/>
    <property type="match status" value="1"/>
</dbReference>
<accession>A0A2S0MXI7</accession>
<gene>
    <name evidence="2" type="ORF">C6571_04230</name>
</gene>
<keyword evidence="3" id="KW-1185">Reference proteome</keyword>